<reference evidence="2 3" key="1">
    <citation type="submission" date="2019-06" db="EMBL/GenBank/DDBJ databases">
        <title>A chromosomal-level reference genome of Carpinus fangiana (Coryloideae, Betulaceae).</title>
        <authorList>
            <person name="Yang X."/>
            <person name="Wang Z."/>
            <person name="Zhang L."/>
            <person name="Hao G."/>
            <person name="Liu J."/>
            <person name="Yang Y."/>
        </authorList>
    </citation>
    <scope>NUCLEOTIDE SEQUENCE [LARGE SCALE GENOMIC DNA]</scope>
    <source>
        <strain evidence="2">Cfa_2016G</strain>
        <tissue evidence="2">Leaf</tissue>
    </source>
</reference>
<feature type="region of interest" description="Disordered" evidence="1">
    <location>
        <begin position="1"/>
        <end position="28"/>
    </location>
</feature>
<dbReference type="OrthoDB" id="1706582at2759"/>
<name>A0A5N6L182_9ROSI</name>
<evidence type="ECO:0000256" key="1">
    <source>
        <dbReference type="SAM" id="MobiDB-lite"/>
    </source>
</evidence>
<dbReference type="Proteomes" id="UP000327013">
    <property type="component" value="Unassembled WGS sequence"/>
</dbReference>
<organism evidence="2 3">
    <name type="scientific">Carpinus fangiana</name>
    <dbReference type="NCBI Taxonomy" id="176857"/>
    <lineage>
        <taxon>Eukaryota</taxon>
        <taxon>Viridiplantae</taxon>
        <taxon>Streptophyta</taxon>
        <taxon>Embryophyta</taxon>
        <taxon>Tracheophyta</taxon>
        <taxon>Spermatophyta</taxon>
        <taxon>Magnoliopsida</taxon>
        <taxon>eudicotyledons</taxon>
        <taxon>Gunneridae</taxon>
        <taxon>Pentapetalae</taxon>
        <taxon>rosids</taxon>
        <taxon>fabids</taxon>
        <taxon>Fagales</taxon>
        <taxon>Betulaceae</taxon>
        <taxon>Carpinus</taxon>
    </lineage>
</organism>
<dbReference type="EMBL" id="VIBQ01000043">
    <property type="protein sequence ID" value="KAB8468463.1"/>
    <property type="molecule type" value="Genomic_DNA"/>
</dbReference>
<sequence length="321" mass="34966">MAPGEGAAMPRCSAAAGPRTMQKNRGRGGRTGLSLLFCSRHEKDAQKRYAKRAERSLSLLFSLPGPPPIALAISYGSSSSQPRGPPCEARVGSAVRSAPIRITLGGLSLLPDLERYYESSAPDSIAAAVWFTGTTKKSHAYVTLTDGFIILDHEDSSRAPVKSSFGSLKTKEMDQKKGGLLQRAMPPKPTEGSRIRPIASTYNVMITLVYPFSLVVQRTVAPPTRKGINMETSLPFGSENLWRKSGFKFPETTRLYSQREYAAPKIIPSAANVATKLFLWKAPTKMGNSPIKLLVPGELILAKVEEKEMVERFGMVLTEPP</sequence>
<gene>
    <name evidence="2" type="ORF">FH972_025297</name>
</gene>
<evidence type="ECO:0000313" key="3">
    <source>
        <dbReference type="Proteomes" id="UP000327013"/>
    </source>
</evidence>
<evidence type="ECO:0000313" key="2">
    <source>
        <dbReference type="EMBL" id="KAB8468463.1"/>
    </source>
</evidence>
<protein>
    <submittedName>
        <fullName evidence="2">Uncharacterized protein</fullName>
    </submittedName>
</protein>
<comment type="caution">
    <text evidence="2">The sequence shown here is derived from an EMBL/GenBank/DDBJ whole genome shotgun (WGS) entry which is preliminary data.</text>
</comment>
<keyword evidence="3" id="KW-1185">Reference proteome</keyword>
<dbReference type="AlphaFoldDB" id="A0A5N6L182"/>
<accession>A0A5N6L182</accession>
<proteinExistence type="predicted"/>